<reference evidence="1" key="1">
    <citation type="submission" date="2021-06" db="EMBL/GenBank/DDBJ databases">
        <authorList>
            <person name="Kallberg Y."/>
            <person name="Tangrot J."/>
            <person name="Rosling A."/>
        </authorList>
    </citation>
    <scope>NUCLEOTIDE SEQUENCE</scope>
    <source>
        <strain evidence="1">FL966</strain>
    </source>
</reference>
<name>A0A9N9K1Y1_9GLOM</name>
<comment type="caution">
    <text evidence="1">The sequence shown here is derived from an EMBL/GenBank/DDBJ whole genome shotgun (WGS) entry which is preliminary data.</text>
</comment>
<evidence type="ECO:0000313" key="2">
    <source>
        <dbReference type="Proteomes" id="UP000789759"/>
    </source>
</evidence>
<proteinExistence type="predicted"/>
<dbReference type="AlphaFoldDB" id="A0A9N9K1Y1"/>
<keyword evidence="2" id="KW-1185">Reference proteome</keyword>
<protein>
    <submittedName>
        <fullName evidence="1">1741_t:CDS:1</fullName>
    </submittedName>
</protein>
<evidence type="ECO:0000313" key="1">
    <source>
        <dbReference type="EMBL" id="CAG8807050.1"/>
    </source>
</evidence>
<gene>
    <name evidence="1" type="ORF">CPELLU_LOCUS18256</name>
</gene>
<organism evidence="1 2">
    <name type="scientific">Cetraspora pellucida</name>
    <dbReference type="NCBI Taxonomy" id="1433469"/>
    <lineage>
        <taxon>Eukaryota</taxon>
        <taxon>Fungi</taxon>
        <taxon>Fungi incertae sedis</taxon>
        <taxon>Mucoromycota</taxon>
        <taxon>Glomeromycotina</taxon>
        <taxon>Glomeromycetes</taxon>
        <taxon>Diversisporales</taxon>
        <taxon>Gigasporaceae</taxon>
        <taxon>Cetraspora</taxon>
    </lineage>
</organism>
<feature type="non-terminal residue" evidence="1">
    <location>
        <position position="59"/>
    </location>
</feature>
<accession>A0A9N9K1Y1</accession>
<dbReference type="Proteomes" id="UP000789759">
    <property type="component" value="Unassembled WGS sequence"/>
</dbReference>
<sequence>MANKILNLTPSGYIQHSSYSQVKNPENQLKNSDYVFESLGKTSNNVVTNSLIQDVDNDE</sequence>
<dbReference type="EMBL" id="CAJVQA010035373">
    <property type="protein sequence ID" value="CAG8807050.1"/>
    <property type="molecule type" value="Genomic_DNA"/>
</dbReference>